<evidence type="ECO:0000256" key="4">
    <source>
        <dbReference type="ARBA" id="ARBA00022553"/>
    </source>
</evidence>
<feature type="transmembrane region" description="Helical" evidence="12">
    <location>
        <begin position="12"/>
        <end position="32"/>
    </location>
</feature>
<sequence>MKPYSIVRRLIGMVLVVELAAALCVTTAAFLYERHTHFRAFDVLLRGRADSILGAVQDAEDPGDNVMLDGSQLSAPPDDVYEVRDDSGRLVGRSENWTGLGSVEKLDRGGHRHGHGPDGEEHFGANLRGRHYGMIRISGYRVVDPGEKGGGVKRTVSIVYGAQMDRVWDAVLQSVSFYAVSSVVVMALTALLMLWLLHRGLRPLLELAGAASRVTVNAWEFEPPPTAQATRELAPLTEAMQAVLRRLREAFEEQQRFVGDAAHELKTGVALVKSSLQLLGMKPRSQTEYIAGLERALGDCERMEAMVAQMLTLARIEQAPLQGKAAVAEGISLLREVIDELAMMAELKQVRIELDEGSANTVTQQAIAIEPEQFKLFCRNVLMNAIQHSASGSEVRVQVREEESSAIFEFQDHGDGIGETELPYVFERFSRGDPSRSRHSGGTGLGLAICKAIVVRARGGIKIESKIGVGTCVSVRIPMASGVAEMLGD</sequence>
<proteinExistence type="predicted"/>
<gene>
    <name evidence="15" type="ORF">ACFPT7_12725</name>
</gene>
<dbReference type="Pfam" id="PF00512">
    <property type="entry name" value="HisKA"/>
    <property type="match status" value="1"/>
</dbReference>
<dbReference type="InterPro" id="IPR036097">
    <property type="entry name" value="HisK_dim/P_sf"/>
</dbReference>
<dbReference type="SUPFAM" id="SSF47384">
    <property type="entry name" value="Homodimeric domain of signal transducing histidine kinase"/>
    <property type="match status" value="1"/>
</dbReference>
<dbReference type="SUPFAM" id="SSF55874">
    <property type="entry name" value="ATPase domain of HSP90 chaperone/DNA topoisomerase II/histidine kinase"/>
    <property type="match status" value="1"/>
</dbReference>
<accession>A0ABW1EH46</accession>
<feature type="region of interest" description="Disordered" evidence="11">
    <location>
        <begin position="101"/>
        <end position="123"/>
    </location>
</feature>
<evidence type="ECO:0000256" key="9">
    <source>
        <dbReference type="ARBA" id="ARBA00023012"/>
    </source>
</evidence>
<keyword evidence="10 12" id="KW-0472">Membrane</keyword>
<dbReference type="PANTHER" id="PTHR45436:SF5">
    <property type="entry name" value="SENSOR HISTIDINE KINASE TRCS"/>
    <property type="match status" value="1"/>
</dbReference>
<dbReference type="Gene3D" id="3.30.565.10">
    <property type="entry name" value="Histidine kinase-like ATPase, C-terminal domain"/>
    <property type="match status" value="1"/>
</dbReference>
<dbReference type="InterPro" id="IPR003660">
    <property type="entry name" value="HAMP_dom"/>
</dbReference>
<dbReference type="Gene3D" id="6.10.340.10">
    <property type="match status" value="1"/>
</dbReference>
<evidence type="ECO:0000259" key="13">
    <source>
        <dbReference type="PROSITE" id="PS50109"/>
    </source>
</evidence>
<keyword evidence="6 12" id="KW-0812">Transmembrane</keyword>
<dbReference type="Gene3D" id="1.10.287.130">
    <property type="match status" value="1"/>
</dbReference>
<evidence type="ECO:0000313" key="16">
    <source>
        <dbReference type="Proteomes" id="UP001596091"/>
    </source>
</evidence>
<dbReference type="PANTHER" id="PTHR45436">
    <property type="entry name" value="SENSOR HISTIDINE KINASE YKOH"/>
    <property type="match status" value="1"/>
</dbReference>
<dbReference type="InterPro" id="IPR050428">
    <property type="entry name" value="TCS_sensor_his_kinase"/>
</dbReference>
<dbReference type="SMART" id="SM00388">
    <property type="entry name" value="HisKA"/>
    <property type="match status" value="1"/>
</dbReference>
<reference evidence="16" key="1">
    <citation type="journal article" date="2019" name="Int. J. Syst. Evol. Microbiol.">
        <title>The Global Catalogue of Microorganisms (GCM) 10K type strain sequencing project: providing services to taxonomists for standard genome sequencing and annotation.</title>
        <authorList>
            <consortium name="The Broad Institute Genomics Platform"/>
            <consortium name="The Broad Institute Genome Sequencing Center for Infectious Disease"/>
            <person name="Wu L."/>
            <person name="Ma J."/>
        </authorList>
    </citation>
    <scope>NUCLEOTIDE SEQUENCE [LARGE SCALE GENOMIC DNA]</scope>
    <source>
        <strain evidence="16">JCM 4087</strain>
    </source>
</reference>
<evidence type="ECO:0000256" key="2">
    <source>
        <dbReference type="ARBA" id="ARBA00004370"/>
    </source>
</evidence>
<dbReference type="InterPro" id="IPR036890">
    <property type="entry name" value="HATPase_C_sf"/>
</dbReference>
<evidence type="ECO:0000256" key="12">
    <source>
        <dbReference type="SAM" id="Phobius"/>
    </source>
</evidence>
<dbReference type="PROSITE" id="PS50885">
    <property type="entry name" value="HAMP"/>
    <property type="match status" value="1"/>
</dbReference>
<feature type="domain" description="HAMP" evidence="14">
    <location>
        <begin position="198"/>
        <end position="252"/>
    </location>
</feature>
<dbReference type="CDD" id="cd00082">
    <property type="entry name" value="HisKA"/>
    <property type="match status" value="1"/>
</dbReference>
<feature type="domain" description="Histidine kinase" evidence="13">
    <location>
        <begin position="260"/>
        <end position="481"/>
    </location>
</feature>
<evidence type="ECO:0000259" key="14">
    <source>
        <dbReference type="PROSITE" id="PS50885"/>
    </source>
</evidence>
<keyword evidence="7 15" id="KW-0418">Kinase</keyword>
<keyword evidence="5" id="KW-0808">Transferase</keyword>
<feature type="compositionally biased region" description="Basic and acidic residues" evidence="11">
    <location>
        <begin position="104"/>
        <end position="123"/>
    </location>
</feature>
<keyword evidence="16" id="KW-1185">Reference proteome</keyword>
<dbReference type="InterPro" id="IPR003661">
    <property type="entry name" value="HisK_dim/P_dom"/>
</dbReference>
<organism evidence="15 16">
    <name type="scientific">Acidicapsa dinghuensis</name>
    <dbReference type="NCBI Taxonomy" id="2218256"/>
    <lineage>
        <taxon>Bacteria</taxon>
        <taxon>Pseudomonadati</taxon>
        <taxon>Acidobacteriota</taxon>
        <taxon>Terriglobia</taxon>
        <taxon>Terriglobales</taxon>
        <taxon>Acidobacteriaceae</taxon>
        <taxon>Acidicapsa</taxon>
    </lineage>
</organism>
<name>A0ABW1EH46_9BACT</name>
<keyword evidence="9" id="KW-0902">Two-component regulatory system</keyword>
<dbReference type="PROSITE" id="PS50109">
    <property type="entry name" value="HIS_KIN"/>
    <property type="match status" value="1"/>
</dbReference>
<dbReference type="EMBL" id="JBHSPH010000003">
    <property type="protein sequence ID" value="MFC5863162.1"/>
    <property type="molecule type" value="Genomic_DNA"/>
</dbReference>
<evidence type="ECO:0000256" key="11">
    <source>
        <dbReference type="SAM" id="MobiDB-lite"/>
    </source>
</evidence>
<evidence type="ECO:0000256" key="6">
    <source>
        <dbReference type="ARBA" id="ARBA00022692"/>
    </source>
</evidence>
<protein>
    <recommendedName>
        <fullName evidence="3">histidine kinase</fullName>
        <ecNumber evidence="3">2.7.13.3</ecNumber>
    </recommendedName>
</protein>
<evidence type="ECO:0000256" key="1">
    <source>
        <dbReference type="ARBA" id="ARBA00000085"/>
    </source>
</evidence>
<dbReference type="PRINTS" id="PR00344">
    <property type="entry name" value="BCTRLSENSOR"/>
</dbReference>
<evidence type="ECO:0000256" key="8">
    <source>
        <dbReference type="ARBA" id="ARBA00022989"/>
    </source>
</evidence>
<dbReference type="RefSeq" id="WP_263339656.1">
    <property type="nucleotide sequence ID" value="NZ_JAGSYH010000005.1"/>
</dbReference>
<evidence type="ECO:0000313" key="15">
    <source>
        <dbReference type="EMBL" id="MFC5863162.1"/>
    </source>
</evidence>
<feature type="transmembrane region" description="Helical" evidence="12">
    <location>
        <begin position="175"/>
        <end position="197"/>
    </location>
</feature>
<dbReference type="InterPro" id="IPR003594">
    <property type="entry name" value="HATPase_dom"/>
</dbReference>
<evidence type="ECO:0000256" key="3">
    <source>
        <dbReference type="ARBA" id="ARBA00012438"/>
    </source>
</evidence>
<evidence type="ECO:0000256" key="10">
    <source>
        <dbReference type="ARBA" id="ARBA00023136"/>
    </source>
</evidence>
<dbReference type="InterPro" id="IPR005467">
    <property type="entry name" value="His_kinase_dom"/>
</dbReference>
<evidence type="ECO:0000256" key="7">
    <source>
        <dbReference type="ARBA" id="ARBA00022777"/>
    </source>
</evidence>
<dbReference type="EC" id="2.7.13.3" evidence="3"/>
<comment type="catalytic activity">
    <reaction evidence="1">
        <text>ATP + protein L-histidine = ADP + protein N-phospho-L-histidine.</text>
        <dbReference type="EC" id="2.7.13.3"/>
    </reaction>
</comment>
<keyword evidence="8 12" id="KW-1133">Transmembrane helix</keyword>
<dbReference type="Proteomes" id="UP001596091">
    <property type="component" value="Unassembled WGS sequence"/>
</dbReference>
<comment type="subcellular location">
    <subcellularLocation>
        <location evidence="2">Membrane</location>
    </subcellularLocation>
</comment>
<evidence type="ECO:0000256" key="5">
    <source>
        <dbReference type="ARBA" id="ARBA00022679"/>
    </source>
</evidence>
<dbReference type="SMART" id="SM00387">
    <property type="entry name" value="HATPase_c"/>
    <property type="match status" value="1"/>
</dbReference>
<dbReference type="Pfam" id="PF02518">
    <property type="entry name" value="HATPase_c"/>
    <property type="match status" value="1"/>
</dbReference>
<dbReference type="InterPro" id="IPR004358">
    <property type="entry name" value="Sig_transdc_His_kin-like_C"/>
</dbReference>
<keyword evidence="4" id="KW-0597">Phosphoprotein</keyword>
<dbReference type="GO" id="GO:0016301">
    <property type="term" value="F:kinase activity"/>
    <property type="evidence" value="ECO:0007669"/>
    <property type="project" value="UniProtKB-KW"/>
</dbReference>
<comment type="caution">
    <text evidence="15">The sequence shown here is derived from an EMBL/GenBank/DDBJ whole genome shotgun (WGS) entry which is preliminary data.</text>
</comment>